<dbReference type="EMBL" id="JAVHJL010000005">
    <property type="protein sequence ID" value="KAK6503812.1"/>
    <property type="molecule type" value="Genomic_DNA"/>
</dbReference>
<comment type="caution">
    <text evidence="9">The sequence shown here is derived from an EMBL/GenBank/DDBJ whole genome shotgun (WGS) entry which is preliminary data.</text>
</comment>
<evidence type="ECO:0000259" key="8">
    <source>
        <dbReference type="PROSITE" id="PS50850"/>
    </source>
</evidence>
<name>A0AAV9WA96_9PEZI</name>
<feature type="transmembrane region" description="Helical" evidence="7">
    <location>
        <begin position="450"/>
        <end position="470"/>
    </location>
</feature>
<protein>
    <recommendedName>
        <fullName evidence="8">Major facilitator superfamily (MFS) profile domain-containing protein</fullName>
    </recommendedName>
</protein>
<evidence type="ECO:0000256" key="5">
    <source>
        <dbReference type="ARBA" id="ARBA00023136"/>
    </source>
</evidence>
<feature type="transmembrane region" description="Helical" evidence="7">
    <location>
        <begin position="310"/>
        <end position="331"/>
    </location>
</feature>
<keyword evidence="3 7" id="KW-0812">Transmembrane</keyword>
<feature type="transmembrane region" description="Helical" evidence="7">
    <location>
        <begin position="86"/>
        <end position="105"/>
    </location>
</feature>
<keyword evidence="10" id="KW-1185">Reference proteome</keyword>
<evidence type="ECO:0000256" key="1">
    <source>
        <dbReference type="ARBA" id="ARBA00004141"/>
    </source>
</evidence>
<feature type="transmembrane region" description="Helical" evidence="7">
    <location>
        <begin position="52"/>
        <end position="74"/>
    </location>
</feature>
<evidence type="ECO:0000256" key="7">
    <source>
        <dbReference type="SAM" id="Phobius"/>
    </source>
</evidence>
<proteinExistence type="predicted"/>
<reference evidence="9 10" key="1">
    <citation type="submission" date="2023-08" db="EMBL/GenBank/DDBJ databases">
        <authorList>
            <person name="Palmer J.M."/>
        </authorList>
    </citation>
    <scope>NUCLEOTIDE SEQUENCE [LARGE SCALE GENOMIC DNA]</scope>
    <source>
        <strain evidence="9 10">TWF481</strain>
    </source>
</reference>
<feature type="transmembrane region" description="Helical" evidence="7">
    <location>
        <begin position="490"/>
        <end position="509"/>
    </location>
</feature>
<keyword evidence="4 7" id="KW-1133">Transmembrane helix</keyword>
<dbReference type="GO" id="GO:0016020">
    <property type="term" value="C:membrane"/>
    <property type="evidence" value="ECO:0007669"/>
    <property type="project" value="UniProtKB-SubCell"/>
</dbReference>
<feature type="transmembrane region" description="Helical" evidence="7">
    <location>
        <begin position="147"/>
        <end position="166"/>
    </location>
</feature>
<feature type="compositionally biased region" description="Low complexity" evidence="6">
    <location>
        <begin position="271"/>
        <end position="290"/>
    </location>
</feature>
<dbReference type="PANTHER" id="PTHR23504:SF15">
    <property type="entry name" value="MAJOR FACILITATOR SUPERFAMILY (MFS) PROFILE DOMAIN-CONTAINING PROTEIN"/>
    <property type="match status" value="1"/>
</dbReference>
<keyword evidence="5 7" id="KW-0472">Membrane</keyword>
<evidence type="ECO:0000313" key="10">
    <source>
        <dbReference type="Proteomes" id="UP001370758"/>
    </source>
</evidence>
<feature type="transmembrane region" description="Helical" evidence="7">
    <location>
        <begin position="111"/>
        <end position="135"/>
    </location>
</feature>
<dbReference type="Gene3D" id="1.20.1250.20">
    <property type="entry name" value="MFS general substrate transporter like domains"/>
    <property type="match status" value="1"/>
</dbReference>
<dbReference type="Proteomes" id="UP001370758">
    <property type="component" value="Unassembled WGS sequence"/>
</dbReference>
<organism evidence="9 10">
    <name type="scientific">Arthrobotrys musiformis</name>
    <dbReference type="NCBI Taxonomy" id="47236"/>
    <lineage>
        <taxon>Eukaryota</taxon>
        <taxon>Fungi</taxon>
        <taxon>Dikarya</taxon>
        <taxon>Ascomycota</taxon>
        <taxon>Pezizomycotina</taxon>
        <taxon>Orbiliomycetes</taxon>
        <taxon>Orbiliales</taxon>
        <taxon>Orbiliaceae</taxon>
        <taxon>Arthrobotrys</taxon>
    </lineage>
</organism>
<dbReference type="InterPro" id="IPR020846">
    <property type="entry name" value="MFS_dom"/>
</dbReference>
<feature type="transmembrane region" description="Helical" evidence="7">
    <location>
        <begin position="415"/>
        <end position="438"/>
    </location>
</feature>
<evidence type="ECO:0000256" key="6">
    <source>
        <dbReference type="SAM" id="MobiDB-lite"/>
    </source>
</evidence>
<feature type="compositionally biased region" description="Low complexity" evidence="6">
    <location>
        <begin position="242"/>
        <end position="261"/>
    </location>
</feature>
<evidence type="ECO:0000313" key="9">
    <source>
        <dbReference type="EMBL" id="KAK6503812.1"/>
    </source>
</evidence>
<dbReference type="SUPFAM" id="SSF103473">
    <property type="entry name" value="MFS general substrate transporter"/>
    <property type="match status" value="1"/>
</dbReference>
<dbReference type="PANTHER" id="PTHR23504">
    <property type="entry name" value="MAJOR FACILITATOR SUPERFAMILY DOMAIN-CONTAINING PROTEIN 10"/>
    <property type="match status" value="1"/>
</dbReference>
<dbReference type="InterPro" id="IPR011701">
    <property type="entry name" value="MFS"/>
</dbReference>
<dbReference type="AlphaFoldDB" id="A0AAV9WA96"/>
<evidence type="ECO:0000256" key="2">
    <source>
        <dbReference type="ARBA" id="ARBA00022448"/>
    </source>
</evidence>
<dbReference type="PROSITE" id="PS50850">
    <property type="entry name" value="MFS"/>
    <property type="match status" value="1"/>
</dbReference>
<evidence type="ECO:0000256" key="3">
    <source>
        <dbReference type="ARBA" id="ARBA00022692"/>
    </source>
</evidence>
<feature type="transmembrane region" description="Helical" evidence="7">
    <location>
        <begin position="391"/>
        <end position="409"/>
    </location>
</feature>
<feature type="transmembrane region" description="Helical" evidence="7">
    <location>
        <begin position="12"/>
        <end position="40"/>
    </location>
</feature>
<sequence>MAPRTARPDFPLHQLVVLSICRLVEPIAFTSIYPYIYYMVAHFHVTKNAAEIAMWTGGSIAAFAFAEMLTGMMWGRLSDKIGRKPVLIGGLLGTGLSMLLFGLAPSMPLALAARALGGLLNGNVGVIQTTVAELVPKREYQPRAFSIMPFIWSLGSIIGPTLGGMLAEPVSHYPDHFAKGGLFDRFPYLLPNLVCTAICFIGAVNGILFLDETHPELIDKPDRGRDVGFWIQDRLSDLLFSPQKTKPTATTPTETSPLLNPGSPPTPPSSSPTLAAPDSRPASSSSSQTSKNPTRQAPIETWTPQVLHNVLAYAIIAFHSITYDQLLSVFLQSPSSSTRLRSPLVFTGGFGLDTQTMGVLFSYQGILSTFFQFLIFTPFVHFFGVLRTFRFVAITYPFIYFLTPYMAFLPHDNDGLLFTVIYIVLSYKTIYGCLIYPVNSILLTNAAPSLLVLGEINGAAGSVASCMRAIAPVVSGWLYSKGVENGVMVLSWWAVGLVAALGGIQALWITEEHTLEVQKDEEVGKIVAVIGEDAVRNLEPGEVVVLESAEGGVHVRV</sequence>
<comment type="subcellular location">
    <subcellularLocation>
        <location evidence="1">Membrane</location>
        <topology evidence="1">Multi-pass membrane protein</topology>
    </subcellularLocation>
</comment>
<accession>A0AAV9WA96</accession>
<keyword evidence="2" id="KW-0813">Transport</keyword>
<evidence type="ECO:0000256" key="4">
    <source>
        <dbReference type="ARBA" id="ARBA00022989"/>
    </source>
</evidence>
<dbReference type="Pfam" id="PF07690">
    <property type="entry name" value="MFS_1"/>
    <property type="match status" value="1"/>
</dbReference>
<feature type="transmembrane region" description="Helical" evidence="7">
    <location>
        <begin position="186"/>
        <end position="210"/>
    </location>
</feature>
<feature type="region of interest" description="Disordered" evidence="6">
    <location>
        <begin position="242"/>
        <end position="298"/>
    </location>
</feature>
<dbReference type="InterPro" id="IPR036259">
    <property type="entry name" value="MFS_trans_sf"/>
</dbReference>
<dbReference type="GO" id="GO:0022857">
    <property type="term" value="F:transmembrane transporter activity"/>
    <property type="evidence" value="ECO:0007669"/>
    <property type="project" value="InterPro"/>
</dbReference>
<gene>
    <name evidence="9" type="ORF">TWF481_008818</name>
</gene>
<feature type="transmembrane region" description="Helical" evidence="7">
    <location>
        <begin position="361"/>
        <end position="384"/>
    </location>
</feature>
<feature type="domain" description="Major facilitator superfamily (MFS) profile" evidence="8">
    <location>
        <begin position="14"/>
        <end position="514"/>
    </location>
</feature>